<feature type="signal peptide" evidence="2">
    <location>
        <begin position="1"/>
        <end position="19"/>
    </location>
</feature>
<dbReference type="Pfam" id="PF03413">
    <property type="entry name" value="PepSY"/>
    <property type="match status" value="2"/>
</dbReference>
<feature type="compositionally biased region" description="Basic and acidic residues" evidence="1">
    <location>
        <begin position="53"/>
        <end position="62"/>
    </location>
</feature>
<dbReference type="STRING" id="633807.BW732_07230"/>
<dbReference type="Proteomes" id="UP000188246">
    <property type="component" value="Chromosome"/>
</dbReference>
<dbReference type="KEGG" id="vpi:BW732_07230"/>
<feature type="chain" id="PRO_5043354882" evidence="2">
    <location>
        <begin position="20"/>
        <end position="209"/>
    </location>
</feature>
<feature type="region of interest" description="Disordered" evidence="1">
    <location>
        <begin position="24"/>
        <end position="62"/>
    </location>
</feature>
<sequence>MKKLYLMIGLSFITVGALTACSKPAEKNTTPATSSQTTTSSSTSAETTKSSIKTKDEQSDLSKVKVTVKEVVELYQQAHPDSDITSLELESPLGALVYKVEGMDDEQEYEMVIDAMNKKVEKNHSEKLDRNEKGGTERKEEALDVKNLISVDKAISIAESAAGFGKATELSLDKELSITFWDVTVKEGMKEMEIKLNAQTGDVVESKKD</sequence>
<reference evidence="3 4" key="1">
    <citation type="journal article" date="2010" name="Int. J. Syst. Evol. Microbiol.">
        <title>Vagococcus penaei sp. nov., isolated from spoilage microbiota of cooked shrimp (Penaeus vannamei).</title>
        <authorList>
            <person name="Jaffres E."/>
            <person name="Prevost H."/>
            <person name="Rossero A."/>
            <person name="Joffraud J.J."/>
            <person name="Dousset X."/>
        </authorList>
    </citation>
    <scope>NUCLEOTIDE SEQUENCE [LARGE SCALE GENOMIC DNA]</scope>
    <source>
        <strain evidence="3 4">CD276</strain>
    </source>
</reference>
<dbReference type="PROSITE" id="PS51257">
    <property type="entry name" value="PROKAR_LIPOPROTEIN"/>
    <property type="match status" value="1"/>
</dbReference>
<evidence type="ECO:0000313" key="3">
    <source>
        <dbReference type="EMBL" id="AQP54025.1"/>
    </source>
</evidence>
<dbReference type="EMBL" id="CP019609">
    <property type="protein sequence ID" value="AQP54025.1"/>
    <property type="molecule type" value="Genomic_DNA"/>
</dbReference>
<protein>
    <submittedName>
        <fullName evidence="3">Uncharacterized protein</fullName>
    </submittedName>
</protein>
<dbReference type="OrthoDB" id="2943484at2"/>
<name>A0A1Q2D6X7_9ENTE</name>
<dbReference type="Gene3D" id="3.10.450.40">
    <property type="match status" value="2"/>
</dbReference>
<evidence type="ECO:0000256" key="2">
    <source>
        <dbReference type="SAM" id="SignalP"/>
    </source>
</evidence>
<feature type="compositionally biased region" description="Low complexity" evidence="1">
    <location>
        <begin position="29"/>
        <end position="51"/>
    </location>
</feature>
<keyword evidence="4" id="KW-1185">Reference proteome</keyword>
<accession>A0A1Q2D6X7</accession>
<dbReference type="InterPro" id="IPR025711">
    <property type="entry name" value="PepSY"/>
</dbReference>
<organism evidence="3 4">
    <name type="scientific">Vagococcus penaei</name>
    <dbReference type="NCBI Taxonomy" id="633807"/>
    <lineage>
        <taxon>Bacteria</taxon>
        <taxon>Bacillati</taxon>
        <taxon>Bacillota</taxon>
        <taxon>Bacilli</taxon>
        <taxon>Lactobacillales</taxon>
        <taxon>Enterococcaceae</taxon>
        <taxon>Vagococcus</taxon>
    </lineage>
</organism>
<dbReference type="RefSeq" id="WP_077276101.1">
    <property type="nucleotide sequence ID" value="NZ_CP019609.1"/>
</dbReference>
<proteinExistence type="predicted"/>
<evidence type="ECO:0000256" key="1">
    <source>
        <dbReference type="SAM" id="MobiDB-lite"/>
    </source>
</evidence>
<gene>
    <name evidence="3" type="ORF">BW732_07230</name>
</gene>
<evidence type="ECO:0000313" key="4">
    <source>
        <dbReference type="Proteomes" id="UP000188246"/>
    </source>
</evidence>
<dbReference type="AlphaFoldDB" id="A0A1Q2D6X7"/>
<keyword evidence="2" id="KW-0732">Signal</keyword>